<dbReference type="EMBL" id="CADCVH010000010">
    <property type="protein sequence ID" value="CAA9445695.1"/>
    <property type="molecule type" value="Genomic_DNA"/>
</dbReference>
<proteinExistence type="predicted"/>
<gene>
    <name evidence="1" type="ORF">AVDCRST_MAG02-417</name>
</gene>
<sequence length="193" mass="20892">MIAEKLPDFGLDTSGRLGSHFRALGADDFRTAARYVRDLPYGRNSDRSAFSLVLTEGRGTCSTKHALLAALAREHDADVELRLGVYLMDGANTPGVADVLDAHGLAGLPEAHCYLAYRDERVDVTGAGANAVQRLLREEAIEPEQIGAYKVDMHRDFVRTWAAGRGLDPERAWTAREECIGALSGRGVPQNGG</sequence>
<name>A0A6J4QS68_9ACTN</name>
<evidence type="ECO:0000313" key="1">
    <source>
        <dbReference type="EMBL" id="CAA9445695.1"/>
    </source>
</evidence>
<organism evidence="1">
    <name type="scientific">uncultured Rubrobacteraceae bacterium</name>
    <dbReference type="NCBI Taxonomy" id="349277"/>
    <lineage>
        <taxon>Bacteria</taxon>
        <taxon>Bacillati</taxon>
        <taxon>Actinomycetota</taxon>
        <taxon>Rubrobacteria</taxon>
        <taxon>Rubrobacterales</taxon>
        <taxon>Rubrobacteraceae</taxon>
        <taxon>environmental samples</taxon>
    </lineage>
</organism>
<accession>A0A6J4QS68</accession>
<dbReference type="AlphaFoldDB" id="A0A6J4QS68"/>
<evidence type="ECO:0008006" key="2">
    <source>
        <dbReference type="Google" id="ProtNLM"/>
    </source>
</evidence>
<protein>
    <recommendedName>
        <fullName evidence="2">Transglutaminase-like domain-containing protein</fullName>
    </recommendedName>
</protein>
<reference evidence="1" key="1">
    <citation type="submission" date="2020-02" db="EMBL/GenBank/DDBJ databases">
        <authorList>
            <person name="Meier V. D."/>
        </authorList>
    </citation>
    <scope>NUCLEOTIDE SEQUENCE</scope>
    <source>
        <strain evidence="1">AVDCRST_MAG02</strain>
    </source>
</reference>